<accession>A0A918HNB8</accession>
<dbReference type="RefSeq" id="WP_189716986.1">
    <property type="nucleotide sequence ID" value="NZ_BMSA01000030.1"/>
</dbReference>
<name>A0A918HNB8_9ACTN</name>
<organism evidence="1 2">
    <name type="scientific">Streptomyces phaeofaciens</name>
    <dbReference type="NCBI Taxonomy" id="68254"/>
    <lineage>
        <taxon>Bacteria</taxon>
        <taxon>Bacillati</taxon>
        <taxon>Actinomycetota</taxon>
        <taxon>Actinomycetes</taxon>
        <taxon>Kitasatosporales</taxon>
        <taxon>Streptomycetaceae</taxon>
        <taxon>Streptomyces</taxon>
    </lineage>
</organism>
<evidence type="ECO:0000313" key="2">
    <source>
        <dbReference type="Proteomes" id="UP000646776"/>
    </source>
</evidence>
<sequence length="168" mass="18994">MVVESGAPTVFLLVGLTGSGKTTYTQRVLEPRGAVRLSVDEVVFERHGRYGVDYPEATYFEKEAPVVAELHERLAELVAEGRDVVWDHGLWPRKDREAMKTLVEAAGGRWRLLYFPVGRDELLRRLAERNERADANALVVTPEALDDFFARFEEPQGEGEEIVEPGWP</sequence>
<evidence type="ECO:0000313" key="1">
    <source>
        <dbReference type="EMBL" id="GGT84544.1"/>
    </source>
</evidence>
<dbReference type="InterPro" id="IPR027417">
    <property type="entry name" value="P-loop_NTPase"/>
</dbReference>
<keyword evidence="2" id="KW-1185">Reference proteome</keyword>
<evidence type="ECO:0008006" key="3">
    <source>
        <dbReference type="Google" id="ProtNLM"/>
    </source>
</evidence>
<dbReference type="Gene3D" id="3.40.50.300">
    <property type="entry name" value="P-loop containing nucleotide triphosphate hydrolases"/>
    <property type="match status" value="1"/>
</dbReference>
<reference evidence="1" key="1">
    <citation type="journal article" date="2014" name="Int. J. Syst. Evol. Microbiol.">
        <title>Complete genome sequence of Corynebacterium casei LMG S-19264T (=DSM 44701T), isolated from a smear-ripened cheese.</title>
        <authorList>
            <consortium name="US DOE Joint Genome Institute (JGI-PGF)"/>
            <person name="Walter F."/>
            <person name="Albersmeier A."/>
            <person name="Kalinowski J."/>
            <person name="Ruckert C."/>
        </authorList>
    </citation>
    <scope>NUCLEOTIDE SEQUENCE</scope>
    <source>
        <strain evidence="1">JCM 4125</strain>
    </source>
</reference>
<dbReference type="Pfam" id="PF13671">
    <property type="entry name" value="AAA_33"/>
    <property type="match status" value="1"/>
</dbReference>
<protein>
    <recommendedName>
        <fullName evidence="3">ATP/GTP-binding protein</fullName>
    </recommendedName>
</protein>
<dbReference type="EMBL" id="BMSA01000030">
    <property type="protein sequence ID" value="GGT84544.1"/>
    <property type="molecule type" value="Genomic_DNA"/>
</dbReference>
<proteinExistence type="predicted"/>
<reference evidence="1" key="2">
    <citation type="submission" date="2020-09" db="EMBL/GenBank/DDBJ databases">
        <authorList>
            <person name="Sun Q."/>
            <person name="Ohkuma M."/>
        </authorList>
    </citation>
    <scope>NUCLEOTIDE SEQUENCE</scope>
    <source>
        <strain evidence="1">JCM 4125</strain>
    </source>
</reference>
<dbReference type="SUPFAM" id="SSF52540">
    <property type="entry name" value="P-loop containing nucleoside triphosphate hydrolases"/>
    <property type="match status" value="1"/>
</dbReference>
<gene>
    <name evidence="1" type="ORF">GCM10010226_73950</name>
</gene>
<comment type="caution">
    <text evidence="1">The sequence shown here is derived from an EMBL/GenBank/DDBJ whole genome shotgun (WGS) entry which is preliminary data.</text>
</comment>
<dbReference type="AlphaFoldDB" id="A0A918HNB8"/>
<dbReference type="Proteomes" id="UP000646776">
    <property type="component" value="Unassembled WGS sequence"/>
</dbReference>